<keyword evidence="2" id="KW-0285">Flavoprotein</keyword>
<dbReference type="Gene3D" id="3.90.700.10">
    <property type="entry name" value="Succinate dehydrogenase/fumarate reductase flavoprotein, catalytic domain"/>
    <property type="match status" value="1"/>
</dbReference>
<dbReference type="GO" id="GO:0008202">
    <property type="term" value="P:steroid metabolic process"/>
    <property type="evidence" value="ECO:0007669"/>
    <property type="project" value="UniProtKB-ARBA"/>
</dbReference>
<dbReference type="STRING" id="1993.SAMN04489713_118134"/>
<comment type="cofactor">
    <cofactor evidence="1">
        <name>FAD</name>
        <dbReference type="ChEBI" id="CHEBI:57692"/>
    </cofactor>
</comment>
<dbReference type="AlphaFoldDB" id="A0A1I5TUG4"/>
<dbReference type="Gene3D" id="3.50.50.60">
    <property type="entry name" value="FAD/NAD(P)-binding domain"/>
    <property type="match status" value="2"/>
</dbReference>
<dbReference type="SUPFAM" id="SSF51905">
    <property type="entry name" value="FAD/NAD(P)-binding domain"/>
    <property type="match status" value="1"/>
</dbReference>
<dbReference type="InterPro" id="IPR036188">
    <property type="entry name" value="FAD/NAD-bd_sf"/>
</dbReference>
<dbReference type="PANTHER" id="PTHR43400">
    <property type="entry name" value="FUMARATE REDUCTASE"/>
    <property type="match status" value="1"/>
</dbReference>
<dbReference type="InParanoid" id="A0A1I5TUG4"/>
<dbReference type="InterPro" id="IPR003953">
    <property type="entry name" value="FAD-dep_OxRdtase_2_FAD-bd"/>
</dbReference>
<dbReference type="RefSeq" id="WP_075024001.1">
    <property type="nucleotide sequence ID" value="NZ_FOVH01000018.1"/>
</dbReference>
<dbReference type="GO" id="GO:0033765">
    <property type="term" value="F:steroid dehydrogenase activity, acting on the CH-CH group of donors"/>
    <property type="evidence" value="ECO:0007669"/>
    <property type="project" value="UniProtKB-ARBA"/>
</dbReference>
<proteinExistence type="predicted"/>
<dbReference type="InterPro" id="IPR027477">
    <property type="entry name" value="Succ_DH/fumarate_Rdtase_cat_sf"/>
</dbReference>
<dbReference type="eggNOG" id="COG1053">
    <property type="taxonomic scope" value="Bacteria"/>
</dbReference>
<evidence type="ECO:0000313" key="6">
    <source>
        <dbReference type="EMBL" id="SFP86683.1"/>
    </source>
</evidence>
<dbReference type="Proteomes" id="UP000183413">
    <property type="component" value="Unassembled WGS sequence"/>
</dbReference>
<feature type="domain" description="FAD-dependent oxidoreductase 2 FAD-binding" evidence="5">
    <location>
        <begin position="6"/>
        <end position="510"/>
    </location>
</feature>
<dbReference type="Pfam" id="PF00890">
    <property type="entry name" value="FAD_binding_2"/>
    <property type="match status" value="1"/>
</dbReference>
<evidence type="ECO:0000313" key="7">
    <source>
        <dbReference type="Proteomes" id="UP000183413"/>
    </source>
</evidence>
<keyword evidence="3" id="KW-0274">FAD</keyword>
<reference evidence="6 7" key="1">
    <citation type="submission" date="2016-10" db="EMBL/GenBank/DDBJ databases">
        <authorList>
            <person name="de Groot N.N."/>
        </authorList>
    </citation>
    <scope>NUCLEOTIDE SEQUENCE [LARGE SCALE GENOMIC DNA]</scope>
    <source>
        <strain evidence="6 7">DSM 43067</strain>
    </source>
</reference>
<accession>A0A1I5TUG4</accession>
<evidence type="ECO:0000259" key="5">
    <source>
        <dbReference type="Pfam" id="PF00890"/>
    </source>
</evidence>
<name>A0A1I5TUG4_9ACTN</name>
<keyword evidence="4" id="KW-0560">Oxidoreductase</keyword>
<sequence length="546" mass="58167">MDRAVDFLCIGGGLGGLAAAVRAHDLGADVLVAERSGMVGGVAAYSGGFVWVGANGLAPDTLAPLDTLAATESYLDHVQGEGRPVDREARRAYLRRAVEATAWYREAGVPFEVIRNCPDLYHPAPGSTEEGRLLECAVPGASLGPWRDRLRPSPYYETGVARDDLYSERVLDPAVRERLRREGAQRDLLTHGSGLSGAFVRAALTERGVPCLLHHRATALLVDGDAVTGTVLQGPEGPVTVRARRGVLIAAGGYGGAPDGAELEDVPALVESAPPVVDGDSLLLAQRAGAAMVRGADPFFSVGHHFPGETHPGGDVPLCRPLLEHLGLPHSMIVNREGRRFGDESYYGALIGAIRRYDGRNKRWANHPSWFLADDEFRRRYRLGPYSPGDAWPDTFVRADSPRELAEAAGIDPDGLVVTVAQFNAGAARGEDPEFGRGTLPFVRRAYGDPAHAPNPNLGPLATPPYYALPLSIVGFGMGTLGLWIDADGRVLRRDGHAVPGLYATGNAAATRELKGYVTGLANARNHTYAYAAASHALDARPPTSR</sequence>
<evidence type="ECO:0000256" key="4">
    <source>
        <dbReference type="ARBA" id="ARBA00023002"/>
    </source>
</evidence>
<dbReference type="EMBL" id="FOVH01000018">
    <property type="protein sequence ID" value="SFP86683.1"/>
    <property type="molecule type" value="Genomic_DNA"/>
</dbReference>
<protein>
    <submittedName>
        <fullName evidence="6">Succinate dehydrogenase/fumarate reductase, flavoprotein subunit</fullName>
    </submittedName>
</protein>
<dbReference type="SUPFAM" id="SSF56425">
    <property type="entry name" value="Succinate dehydrogenase/fumarate reductase flavoprotein, catalytic domain"/>
    <property type="match status" value="1"/>
</dbReference>
<organism evidence="6 7">
    <name type="scientific">Actinomadura madurae</name>
    <dbReference type="NCBI Taxonomy" id="1993"/>
    <lineage>
        <taxon>Bacteria</taxon>
        <taxon>Bacillati</taxon>
        <taxon>Actinomycetota</taxon>
        <taxon>Actinomycetes</taxon>
        <taxon>Streptosporangiales</taxon>
        <taxon>Thermomonosporaceae</taxon>
        <taxon>Actinomadura</taxon>
    </lineage>
</organism>
<dbReference type="PANTHER" id="PTHR43400:SF10">
    <property type="entry name" value="3-OXOSTEROID 1-DEHYDROGENASE"/>
    <property type="match status" value="1"/>
</dbReference>
<evidence type="ECO:0000256" key="3">
    <source>
        <dbReference type="ARBA" id="ARBA00022827"/>
    </source>
</evidence>
<dbReference type="InterPro" id="IPR050315">
    <property type="entry name" value="FAD-oxidoreductase_2"/>
</dbReference>
<keyword evidence="7" id="KW-1185">Reference proteome</keyword>
<evidence type="ECO:0000256" key="1">
    <source>
        <dbReference type="ARBA" id="ARBA00001974"/>
    </source>
</evidence>
<gene>
    <name evidence="6" type="ORF">SAMN04489713_118134</name>
</gene>
<evidence type="ECO:0000256" key="2">
    <source>
        <dbReference type="ARBA" id="ARBA00022630"/>
    </source>
</evidence>